<feature type="transmembrane region" description="Helical" evidence="3">
    <location>
        <begin position="85"/>
        <end position="104"/>
    </location>
</feature>
<feature type="region of interest" description="Disordered" evidence="2">
    <location>
        <begin position="183"/>
        <end position="240"/>
    </location>
</feature>
<organism evidence="4 5">
    <name type="scientific">Anaeramoeba flamelloides</name>
    <dbReference type="NCBI Taxonomy" id="1746091"/>
    <lineage>
        <taxon>Eukaryota</taxon>
        <taxon>Metamonada</taxon>
        <taxon>Anaeramoebidae</taxon>
        <taxon>Anaeramoeba</taxon>
    </lineage>
</organism>
<keyword evidence="3" id="KW-1133">Transmembrane helix</keyword>
<sequence length="370" mass="42757">MLDFISLNNLTQPDHFTIENITNCIPNKYPNQVEEVSSLKNSLINLINLSNELQNLKTKKDLLQVMKDNKNCEILLPRYETLTTISFVLAIIFPFTAIFHKFVLKFFTPSKWTRQYRIFFNDIMKPNVIKSQESDVEWSDNSNNSKNDGNLLHELTSDLSLSEYEIQSEERSENSQSLIIEDQSQNSNSNSNSNSNPNSNSKPKTKAKIKEKTKTKTNSNSNSKSKTKSKSKTNPDPNSCLDLDFDSSSCSHIDLEWLMESSDENKKNNGLDNLSKINEKIRRNEIKRSRRNSDSTFLMESMFPKELIPVYPYDSSSDDQFEQYYQIAKKKSNKNKNLKTKLTQLQIIPSKVIDSNNSYKTEEFSKNEKI</sequence>
<gene>
    <name evidence="4" type="ORF">M0812_18366</name>
</gene>
<evidence type="ECO:0000313" key="4">
    <source>
        <dbReference type="EMBL" id="KAJ3436309.1"/>
    </source>
</evidence>
<dbReference type="Proteomes" id="UP001146793">
    <property type="component" value="Unassembled WGS sequence"/>
</dbReference>
<evidence type="ECO:0000256" key="2">
    <source>
        <dbReference type="SAM" id="MobiDB-lite"/>
    </source>
</evidence>
<dbReference type="AlphaFoldDB" id="A0AAV7Z5J4"/>
<reference evidence="4" key="1">
    <citation type="submission" date="2022-08" db="EMBL/GenBank/DDBJ databases">
        <title>Novel sulphate-reducing endosymbionts in the free-living metamonad Anaeramoeba.</title>
        <authorList>
            <person name="Jerlstrom-Hultqvist J."/>
            <person name="Cepicka I."/>
            <person name="Gallot-Lavallee L."/>
            <person name="Salas-Leiva D."/>
            <person name="Curtis B.A."/>
            <person name="Zahonova K."/>
            <person name="Pipaliya S."/>
            <person name="Dacks J."/>
            <person name="Roger A.J."/>
        </authorList>
    </citation>
    <scope>NUCLEOTIDE SEQUENCE</scope>
    <source>
        <strain evidence="4">Busselton2</strain>
    </source>
</reference>
<proteinExistence type="predicted"/>
<keyword evidence="3" id="KW-0472">Membrane</keyword>
<name>A0AAV7Z5J4_9EUKA</name>
<keyword evidence="1" id="KW-0175">Coiled coil</keyword>
<protein>
    <submittedName>
        <fullName evidence="4">Cerebellar degeneration-related antigen</fullName>
    </submittedName>
</protein>
<accession>A0AAV7Z5J4</accession>
<keyword evidence="3" id="KW-0812">Transmembrane</keyword>
<evidence type="ECO:0000256" key="3">
    <source>
        <dbReference type="SAM" id="Phobius"/>
    </source>
</evidence>
<dbReference type="EMBL" id="JANTQA010000036">
    <property type="protein sequence ID" value="KAJ3436309.1"/>
    <property type="molecule type" value="Genomic_DNA"/>
</dbReference>
<evidence type="ECO:0000313" key="5">
    <source>
        <dbReference type="Proteomes" id="UP001146793"/>
    </source>
</evidence>
<evidence type="ECO:0000256" key="1">
    <source>
        <dbReference type="SAM" id="Coils"/>
    </source>
</evidence>
<feature type="compositionally biased region" description="Low complexity" evidence="2">
    <location>
        <begin position="183"/>
        <end position="202"/>
    </location>
</feature>
<feature type="coiled-coil region" evidence="1">
    <location>
        <begin position="39"/>
        <end position="66"/>
    </location>
</feature>
<comment type="caution">
    <text evidence="4">The sequence shown here is derived from an EMBL/GenBank/DDBJ whole genome shotgun (WGS) entry which is preliminary data.</text>
</comment>